<comment type="caution">
    <text evidence="1">The sequence shown here is derived from an EMBL/GenBank/DDBJ whole genome shotgun (WGS) entry which is preliminary data.</text>
</comment>
<proteinExistence type="predicted"/>
<dbReference type="EMBL" id="RAQM01000009">
    <property type="protein sequence ID" value="RKF03587.1"/>
    <property type="molecule type" value="Genomic_DNA"/>
</dbReference>
<dbReference type="RefSeq" id="WP_120187112.1">
    <property type="nucleotide sequence ID" value="NZ_RAQM01000009.1"/>
</dbReference>
<evidence type="ECO:0000313" key="2">
    <source>
        <dbReference type="Proteomes" id="UP000285780"/>
    </source>
</evidence>
<evidence type="ECO:0000313" key="1">
    <source>
        <dbReference type="EMBL" id="RKF03587.1"/>
    </source>
</evidence>
<dbReference type="Proteomes" id="UP000285780">
    <property type="component" value="Unassembled WGS sequence"/>
</dbReference>
<organism evidence="1 2">
    <name type="scientific">Tenacibaculum lutimaris</name>
    <dbReference type="NCBI Taxonomy" id="285258"/>
    <lineage>
        <taxon>Bacteria</taxon>
        <taxon>Pseudomonadati</taxon>
        <taxon>Bacteroidota</taxon>
        <taxon>Flavobacteriia</taxon>
        <taxon>Flavobacteriales</taxon>
        <taxon>Flavobacteriaceae</taxon>
        <taxon>Tenacibaculum</taxon>
    </lineage>
</organism>
<sequence>MWDLDYNTFFEDCDEVFKDFLAKYGFKDIGGDEEEYEKFYKSEHWILEINMLSNFPWIGVSSNFLSLSRIYTKPSLIDKFIENMSISKFSPNSFESRINKNDYKGEMLYIRENLETFYKPILTGEFTYEDYKKFEALLGEDV</sequence>
<reference evidence="1 2" key="1">
    <citation type="submission" date="2018-09" db="EMBL/GenBank/DDBJ databases">
        <title>Genomic Encyclopedia of Archaeal and Bacterial Type Strains, Phase II (KMG-II): from individual species to whole genera.</title>
        <authorList>
            <person name="Goeker M."/>
        </authorList>
    </citation>
    <scope>NUCLEOTIDE SEQUENCE [LARGE SCALE GENOMIC DNA]</scope>
    <source>
        <strain evidence="1 2">DSM 16505</strain>
    </source>
</reference>
<name>A0A420E0Z9_9FLAO</name>
<keyword evidence="2" id="KW-1185">Reference proteome</keyword>
<protein>
    <submittedName>
        <fullName evidence="1">Uncharacterized protein</fullName>
    </submittedName>
</protein>
<dbReference type="AlphaFoldDB" id="A0A420E0Z9"/>
<accession>A0A420E0Z9</accession>
<gene>
    <name evidence="1" type="ORF">C8N26_1977</name>
</gene>